<evidence type="ECO:0000313" key="2">
    <source>
        <dbReference type="Proteomes" id="UP000320055"/>
    </source>
</evidence>
<sequence>MEGLKSNKEGGKRTSFQEVRKLYETYSVSHGGGLKPKGNEEAFSRMKYQKLGMSKEFF</sequence>
<evidence type="ECO:0000313" key="1">
    <source>
        <dbReference type="EMBL" id="VEP15971.1"/>
    </source>
</evidence>
<proteinExistence type="predicted"/>
<accession>A0A563VX32</accession>
<organism evidence="1 2">
    <name type="scientific">Hyella patelloides LEGE 07179</name>
    <dbReference type="NCBI Taxonomy" id="945734"/>
    <lineage>
        <taxon>Bacteria</taxon>
        <taxon>Bacillati</taxon>
        <taxon>Cyanobacteriota</taxon>
        <taxon>Cyanophyceae</taxon>
        <taxon>Pleurocapsales</taxon>
        <taxon>Hyellaceae</taxon>
        <taxon>Hyella</taxon>
    </lineage>
</organism>
<gene>
    <name evidence="1" type="ORF">H1P_3910001</name>
</gene>
<protein>
    <submittedName>
        <fullName evidence="1">Uncharacterized protein</fullName>
    </submittedName>
</protein>
<reference evidence="1 2" key="1">
    <citation type="submission" date="2019-01" db="EMBL/GenBank/DDBJ databases">
        <authorList>
            <person name="Brito A."/>
        </authorList>
    </citation>
    <scope>NUCLEOTIDE SEQUENCE [LARGE SCALE GENOMIC DNA]</scope>
    <source>
        <strain evidence="1">1</strain>
    </source>
</reference>
<name>A0A563VX32_9CYAN</name>
<dbReference type="Proteomes" id="UP000320055">
    <property type="component" value="Unassembled WGS sequence"/>
</dbReference>
<dbReference type="AlphaFoldDB" id="A0A563VX32"/>
<dbReference type="EMBL" id="CAACVJ010000325">
    <property type="protein sequence ID" value="VEP15971.1"/>
    <property type="molecule type" value="Genomic_DNA"/>
</dbReference>
<keyword evidence="2" id="KW-1185">Reference proteome</keyword>